<dbReference type="Proteomes" id="UP000240883">
    <property type="component" value="Unassembled WGS sequence"/>
</dbReference>
<dbReference type="InterPro" id="IPR006652">
    <property type="entry name" value="Kelch_1"/>
</dbReference>
<keyword evidence="2" id="KW-0408">Iron</keyword>
<feature type="region of interest" description="Disordered" evidence="3">
    <location>
        <begin position="161"/>
        <end position="200"/>
    </location>
</feature>
<dbReference type="Gene3D" id="2.120.10.80">
    <property type="entry name" value="Kelch-type beta propeller"/>
    <property type="match status" value="2"/>
</dbReference>
<dbReference type="InterPro" id="IPR015915">
    <property type="entry name" value="Kelch-typ_b-propeller"/>
</dbReference>
<evidence type="ECO:0000313" key="5">
    <source>
        <dbReference type="Proteomes" id="UP000240883"/>
    </source>
</evidence>
<protein>
    <submittedName>
        <fullName evidence="4">Galactose oxidase</fullName>
    </submittedName>
</protein>
<evidence type="ECO:0000256" key="3">
    <source>
        <dbReference type="SAM" id="MobiDB-lite"/>
    </source>
</evidence>
<keyword evidence="5" id="KW-1185">Reference proteome</keyword>
<feature type="compositionally biased region" description="Polar residues" evidence="3">
    <location>
        <begin position="161"/>
        <end position="173"/>
    </location>
</feature>
<dbReference type="PANTHER" id="PTHR47435">
    <property type="entry name" value="KELCH REPEAT PROTEIN (AFU_ORTHOLOGUE AFUA_5G12780)"/>
    <property type="match status" value="1"/>
</dbReference>
<dbReference type="EMBL" id="KZ678135">
    <property type="protein sequence ID" value="PSN67143.1"/>
    <property type="molecule type" value="Genomic_DNA"/>
</dbReference>
<sequence>MEPAVTGALYTAENLLQGAAALIKGITHPTLPLTANLTLITGVPLPRAHHTISVVKGRAYVFGGESSPGTLADNAMHIVILPSSGVLDADYTSIPARPAQPGGDVPASRKGHTAVVIGDSIYMFGGEGEGVGNESGRIWVYSTLSNSWSYLDPAPGTLFPSSRTGHASTSSDLPSPKTVTYHERAPQQPADPATVVPEPPEPDTWGTVFVVGGKDTQTGDLLNDALAFDVRTRTWSNIPTPTGPPREGASLGLHGTRLYRFGGKGVETQASGAIDCVDVAPVWMHAEGGTTPLTSGWTWDDVVHADGTEAPRARSGAGLAGVTTGQGRHYLLLVGGEAEEASFLDDIWAFQLPSEKATAALTKDNIRGGLKRDTHEAKWAEAKYRYVDARGEEEKEVPGKPKSGVGKRGAFAVAKGTEVDGASVVVWGGLGEDGSVLSDGWMVTVDR</sequence>
<dbReference type="OrthoDB" id="10250130at2759"/>
<dbReference type="SUPFAM" id="SSF117281">
    <property type="entry name" value="Kelch motif"/>
    <property type="match status" value="1"/>
</dbReference>
<evidence type="ECO:0000256" key="2">
    <source>
        <dbReference type="ARBA" id="ARBA00023004"/>
    </source>
</evidence>
<dbReference type="Pfam" id="PF01344">
    <property type="entry name" value="Kelch_1"/>
    <property type="match status" value="1"/>
</dbReference>
<name>A0A2T2NP09_CORCC</name>
<evidence type="ECO:0000256" key="1">
    <source>
        <dbReference type="ARBA" id="ARBA00022737"/>
    </source>
</evidence>
<dbReference type="Pfam" id="PF24681">
    <property type="entry name" value="Kelch_KLHDC2_KLHL20_DRC7"/>
    <property type="match status" value="1"/>
</dbReference>
<gene>
    <name evidence="4" type="ORF">BS50DRAFT_588148</name>
</gene>
<organism evidence="4 5">
    <name type="scientific">Corynespora cassiicola Philippines</name>
    <dbReference type="NCBI Taxonomy" id="1448308"/>
    <lineage>
        <taxon>Eukaryota</taxon>
        <taxon>Fungi</taxon>
        <taxon>Dikarya</taxon>
        <taxon>Ascomycota</taxon>
        <taxon>Pezizomycotina</taxon>
        <taxon>Dothideomycetes</taxon>
        <taxon>Pleosporomycetidae</taxon>
        <taxon>Pleosporales</taxon>
        <taxon>Corynesporascaceae</taxon>
        <taxon>Corynespora</taxon>
    </lineage>
</organism>
<accession>A0A2T2NP09</accession>
<dbReference type="GO" id="GO:0019760">
    <property type="term" value="P:glucosinolate metabolic process"/>
    <property type="evidence" value="ECO:0007669"/>
    <property type="project" value="UniProtKB-ARBA"/>
</dbReference>
<dbReference type="PANTHER" id="PTHR47435:SF4">
    <property type="entry name" value="KELCH REPEAT PROTEIN (AFU_ORTHOLOGUE AFUA_5G12780)"/>
    <property type="match status" value="1"/>
</dbReference>
<dbReference type="AlphaFoldDB" id="A0A2T2NP09"/>
<evidence type="ECO:0000313" key="4">
    <source>
        <dbReference type="EMBL" id="PSN67143.1"/>
    </source>
</evidence>
<reference evidence="4 5" key="1">
    <citation type="journal article" date="2018" name="Front. Microbiol.">
        <title>Genome-Wide Analysis of Corynespora cassiicola Leaf Fall Disease Putative Effectors.</title>
        <authorList>
            <person name="Lopez D."/>
            <person name="Ribeiro S."/>
            <person name="Label P."/>
            <person name="Fumanal B."/>
            <person name="Venisse J.S."/>
            <person name="Kohler A."/>
            <person name="de Oliveira R.R."/>
            <person name="Labutti K."/>
            <person name="Lipzen A."/>
            <person name="Lail K."/>
            <person name="Bauer D."/>
            <person name="Ohm R.A."/>
            <person name="Barry K.W."/>
            <person name="Spatafora J."/>
            <person name="Grigoriev I.V."/>
            <person name="Martin F.M."/>
            <person name="Pujade-Renaud V."/>
        </authorList>
    </citation>
    <scope>NUCLEOTIDE SEQUENCE [LARGE SCALE GENOMIC DNA]</scope>
    <source>
        <strain evidence="4 5">Philippines</strain>
    </source>
</reference>
<proteinExistence type="predicted"/>
<keyword evidence="1" id="KW-0677">Repeat</keyword>